<dbReference type="Proteomes" id="UP001432222">
    <property type="component" value="Chromosome"/>
</dbReference>
<protein>
    <submittedName>
        <fullName evidence="1">Uncharacterized protein</fullName>
    </submittedName>
</protein>
<organism evidence="1 2">
    <name type="scientific">Kitasatospora purpeofusca</name>
    <dbReference type="NCBI Taxonomy" id="67352"/>
    <lineage>
        <taxon>Bacteria</taxon>
        <taxon>Bacillati</taxon>
        <taxon>Actinomycetota</taxon>
        <taxon>Actinomycetes</taxon>
        <taxon>Kitasatosporales</taxon>
        <taxon>Streptomycetaceae</taxon>
        <taxon>Kitasatospora</taxon>
    </lineage>
</organism>
<sequence length="42" mass="4490">MVLLTGLLVSVVFVGVVAQIIATRQPRERRSGGADLAPQKDK</sequence>
<dbReference type="RefSeq" id="WP_286163322.1">
    <property type="nucleotide sequence ID" value="NZ_CP108110.1"/>
</dbReference>
<keyword evidence="2" id="KW-1185">Reference proteome</keyword>
<reference evidence="1" key="1">
    <citation type="submission" date="2022-10" db="EMBL/GenBank/DDBJ databases">
        <title>The complete genomes of actinobacterial strains from the NBC collection.</title>
        <authorList>
            <person name="Joergensen T.S."/>
            <person name="Alvarez Arevalo M."/>
            <person name="Sterndorff E.B."/>
            <person name="Faurdal D."/>
            <person name="Vuksanovic O."/>
            <person name="Mourched A.-S."/>
            <person name="Charusanti P."/>
            <person name="Shaw S."/>
            <person name="Blin K."/>
            <person name="Weber T."/>
        </authorList>
    </citation>
    <scope>NUCLEOTIDE SEQUENCE</scope>
    <source>
        <strain evidence="1">NBC_00222</strain>
    </source>
</reference>
<dbReference type="EMBL" id="CP108110">
    <property type="protein sequence ID" value="WUQ85214.1"/>
    <property type="molecule type" value="Genomic_DNA"/>
</dbReference>
<accession>A0ABZ1U5D2</accession>
<evidence type="ECO:0000313" key="2">
    <source>
        <dbReference type="Proteomes" id="UP001432222"/>
    </source>
</evidence>
<proteinExistence type="predicted"/>
<evidence type="ECO:0000313" key="1">
    <source>
        <dbReference type="EMBL" id="WUQ85214.1"/>
    </source>
</evidence>
<name>A0ABZ1U5D2_9ACTN</name>
<gene>
    <name evidence="1" type="ORF">OHA16_20955</name>
</gene>